<feature type="compositionally biased region" description="Polar residues" evidence="1">
    <location>
        <begin position="71"/>
        <end position="85"/>
    </location>
</feature>
<dbReference type="KEGG" id="lkm:EFP84_11780"/>
<feature type="compositionally biased region" description="Basic and acidic residues" evidence="1">
    <location>
        <begin position="47"/>
        <end position="69"/>
    </location>
</feature>
<dbReference type="Proteomes" id="UP000231919">
    <property type="component" value="Unassembled WGS sequence"/>
</dbReference>
<dbReference type="OrthoDB" id="342799at2"/>
<evidence type="ECO:0000256" key="1">
    <source>
        <dbReference type="SAM" id="MobiDB-lite"/>
    </source>
</evidence>
<evidence type="ECO:0000313" key="4">
    <source>
        <dbReference type="Proteomes" id="UP000231919"/>
    </source>
</evidence>
<dbReference type="AlphaFoldDB" id="A0A2M9XPI5"/>
<dbReference type="EMBL" id="CP033614">
    <property type="protein sequence ID" value="AYV56120.1"/>
    <property type="molecule type" value="Genomic_DNA"/>
</dbReference>
<dbReference type="RefSeq" id="WP_010572976.1">
    <property type="nucleotide sequence ID" value="NZ_CP033614.1"/>
</dbReference>
<accession>A0A2M9XPI5</accession>
<organism evidence="2 5">
    <name type="scientific">Leptospira kmetyi</name>
    <dbReference type="NCBI Taxonomy" id="408139"/>
    <lineage>
        <taxon>Bacteria</taxon>
        <taxon>Pseudomonadati</taxon>
        <taxon>Spirochaetota</taxon>
        <taxon>Spirochaetia</taxon>
        <taxon>Leptospirales</taxon>
        <taxon>Leptospiraceae</taxon>
        <taxon>Leptospira</taxon>
    </lineage>
</organism>
<reference evidence="2 5" key="2">
    <citation type="submission" date="2018-11" db="EMBL/GenBank/DDBJ databases">
        <title>Complete genome sequence of Leptospira kmetyi isolate LS 001/16 from soil sample associated with a leptospirosis patient in Kelantan.</title>
        <authorList>
            <person name="Muhammad Yusoff F."/>
            <person name="Muhammad Yusoff S."/>
            <person name="Ahmad M.N."/>
            <person name="Yusof N.Y."/>
            <person name="Aziah I."/>
        </authorList>
    </citation>
    <scope>NUCLEOTIDE SEQUENCE [LARGE SCALE GENOMIC DNA]</scope>
    <source>
        <strain evidence="2 5">LS 001/16</strain>
    </source>
</reference>
<gene>
    <name evidence="3" type="ORF">CH378_17495</name>
    <name evidence="2" type="ORF">EFP84_11780</name>
</gene>
<name>A0A2M9XPI5_9LEPT</name>
<proteinExistence type="predicted"/>
<sequence length="85" mass="9737">MKAVEFIKKYEITPALAAGFLDHLRRDPEEEVKEEILKSAYREFSGKDADKNKSVAEENSSEHAEEKNSLKVKTNEPNQKSDIQK</sequence>
<dbReference type="Proteomes" id="UP000276407">
    <property type="component" value="Chromosome 1"/>
</dbReference>
<keyword evidence="4" id="KW-1185">Reference proteome</keyword>
<evidence type="ECO:0000313" key="2">
    <source>
        <dbReference type="EMBL" id="AYV56120.1"/>
    </source>
</evidence>
<evidence type="ECO:0000313" key="3">
    <source>
        <dbReference type="EMBL" id="PJZ28554.1"/>
    </source>
</evidence>
<feature type="region of interest" description="Disordered" evidence="1">
    <location>
        <begin position="47"/>
        <end position="85"/>
    </location>
</feature>
<reference evidence="3 4" key="1">
    <citation type="submission" date="2017-07" db="EMBL/GenBank/DDBJ databases">
        <title>Leptospira spp. isolated from tropical soils.</title>
        <authorList>
            <person name="Thibeaux R."/>
            <person name="Iraola G."/>
            <person name="Ferres I."/>
            <person name="Bierque E."/>
            <person name="Girault D."/>
            <person name="Soupe-Gilbert M.-E."/>
            <person name="Picardeau M."/>
            <person name="Goarant C."/>
        </authorList>
    </citation>
    <scope>NUCLEOTIDE SEQUENCE [LARGE SCALE GENOMIC DNA]</scope>
    <source>
        <strain evidence="3 4">JW2-C-B1</strain>
    </source>
</reference>
<protein>
    <submittedName>
        <fullName evidence="2">Uncharacterized protein</fullName>
    </submittedName>
</protein>
<evidence type="ECO:0000313" key="5">
    <source>
        <dbReference type="Proteomes" id="UP000276407"/>
    </source>
</evidence>
<dbReference type="EMBL" id="NPDP01000037">
    <property type="protein sequence ID" value="PJZ28554.1"/>
    <property type="molecule type" value="Genomic_DNA"/>
</dbReference>